<dbReference type="RefSeq" id="WP_002598018.1">
    <property type="nucleotide sequence ID" value="NZ_KB850956.1"/>
</dbReference>
<comment type="subcellular location">
    <subcellularLocation>
        <location evidence="5">Cytoplasm</location>
    </subcellularLocation>
</comment>
<dbReference type="InterPro" id="IPR024046">
    <property type="entry name" value="Flagellar_assmbl_FliW_dom_sf"/>
</dbReference>
<dbReference type="EMBL" id="AGYT01000008">
    <property type="protein sequence ID" value="ENZ02282.1"/>
    <property type="molecule type" value="Genomic_DNA"/>
</dbReference>
<dbReference type="Proteomes" id="UP000013097">
    <property type="component" value="Unassembled WGS sequence"/>
</dbReference>
<evidence type="ECO:0000256" key="4">
    <source>
        <dbReference type="ARBA" id="ARBA00023186"/>
    </source>
</evidence>
<comment type="similarity">
    <text evidence="5">Belongs to the FliW family.</text>
</comment>
<dbReference type="Gene3D" id="2.30.290.10">
    <property type="entry name" value="BH3618-like"/>
    <property type="match status" value="1"/>
</dbReference>
<keyword evidence="3 5" id="KW-0810">Translation regulation</keyword>
<comment type="function">
    <text evidence="5">Acts as an anti-CsrA protein, binds CsrA and prevents it from repressing translation of its target genes, one of which is flagellin. Binds to flagellin and participates in the assembly of the flagellum.</text>
</comment>
<comment type="caution">
    <text evidence="6">The sequence shown here is derived from an EMBL/GenBank/DDBJ whole genome shotgun (WGS) entry which is preliminary data.</text>
</comment>
<evidence type="ECO:0000256" key="2">
    <source>
        <dbReference type="ARBA" id="ARBA00022795"/>
    </source>
</evidence>
<keyword evidence="1 5" id="KW-0963">Cytoplasm</keyword>
<dbReference type="AlphaFoldDB" id="N9Y3A2"/>
<name>N9Y3A2_9CLOT</name>
<evidence type="ECO:0000313" key="6">
    <source>
        <dbReference type="EMBL" id="ENZ02282.1"/>
    </source>
</evidence>
<organism evidence="6 7">
    <name type="scientific">Clostridium thermobutyricum</name>
    <dbReference type="NCBI Taxonomy" id="29372"/>
    <lineage>
        <taxon>Bacteria</taxon>
        <taxon>Bacillati</taxon>
        <taxon>Bacillota</taxon>
        <taxon>Clostridia</taxon>
        <taxon>Eubacteriales</taxon>
        <taxon>Clostridiaceae</taxon>
        <taxon>Clostridium</taxon>
    </lineage>
</organism>
<keyword evidence="7" id="KW-1185">Reference proteome</keyword>
<protein>
    <recommendedName>
        <fullName evidence="5">Flagellar assembly factor FliW</fullName>
    </recommendedName>
</protein>
<evidence type="ECO:0000256" key="3">
    <source>
        <dbReference type="ARBA" id="ARBA00022845"/>
    </source>
</evidence>
<comment type="subunit">
    <text evidence="5">Interacts with translational regulator CsrA and flagellin(s).</text>
</comment>
<gene>
    <name evidence="5" type="primary">fliW</name>
    <name evidence="6" type="ORF">HMPREF1092_01517</name>
</gene>
<evidence type="ECO:0000256" key="5">
    <source>
        <dbReference type="HAMAP-Rule" id="MF_01185"/>
    </source>
</evidence>
<dbReference type="GO" id="GO:0005737">
    <property type="term" value="C:cytoplasm"/>
    <property type="evidence" value="ECO:0007669"/>
    <property type="project" value="UniProtKB-SubCell"/>
</dbReference>
<keyword evidence="2 5" id="KW-1005">Bacterial flagellum biogenesis</keyword>
<dbReference type="SUPFAM" id="SSF141457">
    <property type="entry name" value="BH3618-like"/>
    <property type="match status" value="1"/>
</dbReference>
<dbReference type="eggNOG" id="COG1699">
    <property type="taxonomic scope" value="Bacteria"/>
</dbReference>
<dbReference type="PANTHER" id="PTHR39190:SF1">
    <property type="entry name" value="FLAGELLAR ASSEMBLY FACTOR FLIW"/>
    <property type="match status" value="1"/>
</dbReference>
<sequence>MELKEEVIKKSTKELEVTFKKALPGFDNLKKFVIIESEEYKPFCFLKSLEDKNISFVIISPFLVEEDYEFKLEDRIVNGLKVDDSKDILVYSTVTLNSDIRKITANLSAPIVINIKNGLGEQIILDNPKYRIKHQIKKEM</sequence>
<dbReference type="PATRIC" id="fig|999411.4.peg.1493"/>
<dbReference type="HAMAP" id="MF_01185">
    <property type="entry name" value="FliW"/>
    <property type="match status" value="1"/>
</dbReference>
<evidence type="ECO:0000256" key="1">
    <source>
        <dbReference type="ARBA" id="ARBA00022490"/>
    </source>
</evidence>
<dbReference type="GO" id="GO:0044780">
    <property type="term" value="P:bacterial-type flagellum assembly"/>
    <property type="evidence" value="ECO:0007669"/>
    <property type="project" value="UniProtKB-UniRule"/>
</dbReference>
<dbReference type="Pfam" id="PF02623">
    <property type="entry name" value="FliW"/>
    <property type="match status" value="1"/>
</dbReference>
<proteinExistence type="inferred from homology"/>
<dbReference type="GO" id="GO:0006417">
    <property type="term" value="P:regulation of translation"/>
    <property type="evidence" value="ECO:0007669"/>
    <property type="project" value="UniProtKB-KW"/>
</dbReference>
<accession>N9Y3A2</accession>
<dbReference type="InterPro" id="IPR003775">
    <property type="entry name" value="Flagellar_assembly_factor_FliW"/>
</dbReference>
<keyword evidence="4 5" id="KW-0143">Chaperone</keyword>
<dbReference type="NCBIfam" id="NF009793">
    <property type="entry name" value="PRK13285.1-1"/>
    <property type="match status" value="1"/>
</dbReference>
<dbReference type="PANTHER" id="PTHR39190">
    <property type="entry name" value="FLAGELLAR ASSEMBLY FACTOR FLIW"/>
    <property type="match status" value="1"/>
</dbReference>
<reference evidence="6 7" key="1">
    <citation type="submission" date="2013-01" db="EMBL/GenBank/DDBJ databases">
        <title>The Genome Sequence of Clostridium colicanis 209318.</title>
        <authorList>
            <consortium name="The Broad Institute Genome Sequencing Platform"/>
            <person name="Earl A."/>
            <person name="Ward D."/>
            <person name="Feldgarden M."/>
            <person name="Gevers D."/>
            <person name="Courvalin P."/>
            <person name="Lambert T."/>
            <person name="Walker B."/>
            <person name="Young S.K."/>
            <person name="Zeng Q."/>
            <person name="Gargeya S."/>
            <person name="Fitzgerald M."/>
            <person name="Haas B."/>
            <person name="Abouelleil A."/>
            <person name="Alvarado L."/>
            <person name="Arachchi H.M."/>
            <person name="Berlin A.M."/>
            <person name="Chapman S.B."/>
            <person name="Dewar J."/>
            <person name="Goldberg J."/>
            <person name="Griggs A."/>
            <person name="Gujja S."/>
            <person name="Hansen M."/>
            <person name="Howarth C."/>
            <person name="Imamovic A."/>
            <person name="Larimer J."/>
            <person name="McCowan C."/>
            <person name="Murphy C."/>
            <person name="Neiman D."/>
            <person name="Pearson M."/>
            <person name="Priest M."/>
            <person name="Roberts A."/>
            <person name="Saif S."/>
            <person name="Shea T."/>
            <person name="Sisk P."/>
            <person name="Sykes S."/>
            <person name="Wortman J."/>
            <person name="Nusbaum C."/>
            <person name="Birren B."/>
        </authorList>
    </citation>
    <scope>NUCLEOTIDE SEQUENCE [LARGE SCALE GENOMIC DNA]</scope>
    <source>
        <strain evidence="6 7">209318</strain>
    </source>
</reference>
<evidence type="ECO:0000313" key="7">
    <source>
        <dbReference type="Proteomes" id="UP000013097"/>
    </source>
</evidence>
<dbReference type="HOGENOM" id="CLU_112356_0_2_9"/>